<evidence type="ECO:0000313" key="3">
    <source>
        <dbReference type="Proteomes" id="UP001153709"/>
    </source>
</evidence>
<dbReference type="GO" id="GO:0005549">
    <property type="term" value="F:odorant binding"/>
    <property type="evidence" value="ECO:0007669"/>
    <property type="project" value="InterPro"/>
</dbReference>
<dbReference type="Proteomes" id="UP001153709">
    <property type="component" value="Chromosome 4"/>
</dbReference>
<name>A0A9N9XAN9_DIABA</name>
<gene>
    <name evidence="2" type="ORF">DIABBA_LOCUS7399</name>
</gene>
<dbReference type="InterPro" id="IPR006170">
    <property type="entry name" value="PBP/GOBP"/>
</dbReference>
<proteinExistence type="predicted"/>
<dbReference type="Gene3D" id="1.10.238.20">
    <property type="entry name" value="Pheromone/general odorant binding protein domain"/>
    <property type="match status" value="1"/>
</dbReference>
<dbReference type="EMBL" id="OU898279">
    <property type="protein sequence ID" value="CAG9834048.1"/>
    <property type="molecule type" value="Genomic_DNA"/>
</dbReference>
<dbReference type="AlphaFoldDB" id="A0A9N9XAN9"/>
<keyword evidence="3" id="KW-1185">Reference proteome</keyword>
<feature type="signal peptide" evidence="1">
    <location>
        <begin position="1"/>
        <end position="17"/>
    </location>
</feature>
<evidence type="ECO:0000313" key="2">
    <source>
        <dbReference type="EMBL" id="CAG9834048.1"/>
    </source>
</evidence>
<accession>A0A9N9XAN9</accession>
<keyword evidence="1" id="KW-0732">Signal</keyword>
<sequence>MFKFVLFVLCALHAVNSKISLSRFNDPKILAAFSTCSTLHKLEIGDLLETLDKGDGDENMKKYNMCLYKAVNAIDSNNKVNKEVITQYLKIFYPDHFQQILDKCVKDVISNIEEAYQISACTSTLVKN</sequence>
<evidence type="ECO:0000256" key="1">
    <source>
        <dbReference type="SAM" id="SignalP"/>
    </source>
</evidence>
<dbReference type="CDD" id="cd23992">
    <property type="entry name" value="PBP_GOBP"/>
    <property type="match status" value="1"/>
</dbReference>
<protein>
    <submittedName>
        <fullName evidence="2">Uncharacterized protein</fullName>
    </submittedName>
</protein>
<dbReference type="InterPro" id="IPR036728">
    <property type="entry name" value="PBP_GOBP_sf"/>
</dbReference>
<feature type="chain" id="PRO_5040288916" evidence="1">
    <location>
        <begin position="18"/>
        <end position="128"/>
    </location>
</feature>
<dbReference type="SUPFAM" id="SSF47565">
    <property type="entry name" value="Insect pheromone/odorant-binding proteins"/>
    <property type="match status" value="1"/>
</dbReference>
<dbReference type="Pfam" id="PF01395">
    <property type="entry name" value="PBP_GOBP"/>
    <property type="match status" value="1"/>
</dbReference>
<reference evidence="2" key="1">
    <citation type="submission" date="2022-01" db="EMBL/GenBank/DDBJ databases">
        <authorList>
            <person name="King R."/>
        </authorList>
    </citation>
    <scope>NUCLEOTIDE SEQUENCE</scope>
</reference>
<organism evidence="2 3">
    <name type="scientific">Diabrotica balteata</name>
    <name type="common">Banded cucumber beetle</name>
    <dbReference type="NCBI Taxonomy" id="107213"/>
    <lineage>
        <taxon>Eukaryota</taxon>
        <taxon>Metazoa</taxon>
        <taxon>Ecdysozoa</taxon>
        <taxon>Arthropoda</taxon>
        <taxon>Hexapoda</taxon>
        <taxon>Insecta</taxon>
        <taxon>Pterygota</taxon>
        <taxon>Neoptera</taxon>
        <taxon>Endopterygota</taxon>
        <taxon>Coleoptera</taxon>
        <taxon>Polyphaga</taxon>
        <taxon>Cucujiformia</taxon>
        <taxon>Chrysomeloidea</taxon>
        <taxon>Chrysomelidae</taxon>
        <taxon>Galerucinae</taxon>
        <taxon>Diabroticina</taxon>
        <taxon>Diabroticites</taxon>
        <taxon>Diabrotica</taxon>
    </lineage>
</organism>